<dbReference type="PANTHER" id="PTHR31480">
    <property type="entry name" value="BIFUNCTIONAL LYCOPENE CYCLASE/PHYTOENE SYNTHASE"/>
    <property type="match status" value="1"/>
</dbReference>
<dbReference type="InterPro" id="IPR019845">
    <property type="entry name" value="Squalene/phytoene_synthase_CS"/>
</dbReference>
<dbReference type="SFLD" id="SFLDS00005">
    <property type="entry name" value="Isoprenoid_Synthase_Type_I"/>
    <property type="match status" value="1"/>
</dbReference>
<reference evidence="3" key="1">
    <citation type="journal article" date="2019" name="Int. J. Syst. Evol. Microbiol.">
        <title>The Global Catalogue of Microorganisms (GCM) 10K type strain sequencing project: providing services to taxonomists for standard genome sequencing and annotation.</title>
        <authorList>
            <consortium name="The Broad Institute Genomics Platform"/>
            <consortium name="The Broad Institute Genome Sequencing Center for Infectious Disease"/>
            <person name="Wu L."/>
            <person name="Ma J."/>
        </authorList>
    </citation>
    <scope>NUCLEOTIDE SEQUENCE [LARGE SCALE GENOMIC DNA]</scope>
    <source>
        <strain evidence="3">KCTC 22245</strain>
    </source>
</reference>
<organism evidence="2 3">
    <name type="scientific">Parvularcula lutaonensis</name>
    <dbReference type="NCBI Taxonomy" id="491923"/>
    <lineage>
        <taxon>Bacteria</taxon>
        <taxon>Pseudomonadati</taxon>
        <taxon>Pseudomonadota</taxon>
        <taxon>Alphaproteobacteria</taxon>
        <taxon>Parvularculales</taxon>
        <taxon>Parvularculaceae</taxon>
        <taxon>Parvularcula</taxon>
    </lineage>
</organism>
<sequence length="300" mass="32830">MTGIEAHLPLAHQGADPQDEATAITQASGTSFAAGMRILGPERRAGMHALYAFSRQVDDIADGPWPAAEKHKALDAWRDEIEQVYEATPRSPIGRALLPSIQAYLLPKDEFLALIDGMAMDANGPIQAPSREELALYTRRVAGSVGVLSIRVFGAWKGEVSDRFALALGDALQLTNIMRDVEEDARIDRLYLPAELLAEHGLAGASPQAVAASAQLPSIRRRLGAEARAFYNEARSLARCHERRALRPALMMMGAYEGYLLAMERRSFRLDPSRPLLSSRQKLFRGLRYALFGPGQPVAA</sequence>
<dbReference type="InterPro" id="IPR002060">
    <property type="entry name" value="Squ/phyt_synthse"/>
</dbReference>
<evidence type="ECO:0000313" key="3">
    <source>
        <dbReference type="Proteomes" id="UP001595607"/>
    </source>
</evidence>
<dbReference type="InterPro" id="IPR044843">
    <property type="entry name" value="Trans_IPPS_bact-type"/>
</dbReference>
<dbReference type="Proteomes" id="UP001595607">
    <property type="component" value="Unassembled WGS sequence"/>
</dbReference>
<dbReference type="RefSeq" id="WP_189573866.1">
    <property type="nucleotide sequence ID" value="NZ_BMXU01000001.1"/>
</dbReference>
<evidence type="ECO:0000256" key="1">
    <source>
        <dbReference type="ARBA" id="ARBA00022679"/>
    </source>
</evidence>
<keyword evidence="1" id="KW-0808">Transferase</keyword>
<keyword evidence="3" id="KW-1185">Reference proteome</keyword>
<gene>
    <name evidence="2" type="ORF">ACFONP_04305</name>
</gene>
<protein>
    <submittedName>
        <fullName evidence="2">Squalene/phytoene synthase family protein</fullName>
    </submittedName>
</protein>
<dbReference type="Gene3D" id="1.10.600.10">
    <property type="entry name" value="Farnesyl Diphosphate Synthase"/>
    <property type="match status" value="1"/>
</dbReference>
<name>A0ABV7MAQ8_9PROT</name>
<comment type="caution">
    <text evidence="2">The sequence shown here is derived from an EMBL/GenBank/DDBJ whole genome shotgun (WGS) entry which is preliminary data.</text>
</comment>
<dbReference type="CDD" id="cd00683">
    <property type="entry name" value="Trans_IPPS_HH"/>
    <property type="match status" value="1"/>
</dbReference>
<dbReference type="EMBL" id="JBHRVA010000002">
    <property type="protein sequence ID" value="MFC3301947.1"/>
    <property type="molecule type" value="Genomic_DNA"/>
</dbReference>
<dbReference type="InterPro" id="IPR033904">
    <property type="entry name" value="Trans_IPPS_HH"/>
</dbReference>
<proteinExistence type="predicted"/>
<accession>A0ABV7MAQ8</accession>
<dbReference type="Pfam" id="PF00494">
    <property type="entry name" value="SQS_PSY"/>
    <property type="match status" value="1"/>
</dbReference>
<dbReference type="SFLD" id="SFLDG01212">
    <property type="entry name" value="Phytoene_synthase_like"/>
    <property type="match status" value="1"/>
</dbReference>
<dbReference type="SUPFAM" id="SSF48576">
    <property type="entry name" value="Terpenoid synthases"/>
    <property type="match status" value="1"/>
</dbReference>
<dbReference type="PROSITE" id="PS01045">
    <property type="entry name" value="SQUALEN_PHYTOEN_SYN_2"/>
    <property type="match status" value="1"/>
</dbReference>
<dbReference type="InterPro" id="IPR008949">
    <property type="entry name" value="Isoprenoid_synthase_dom_sf"/>
</dbReference>
<evidence type="ECO:0000313" key="2">
    <source>
        <dbReference type="EMBL" id="MFC3301947.1"/>
    </source>
</evidence>
<dbReference type="SFLD" id="SFLDG01018">
    <property type="entry name" value="Squalene/Phytoene_Synthase_Lik"/>
    <property type="match status" value="1"/>
</dbReference>